<sequence length="126" mass="14250">MSQRRKKLETWAGRVMNTCVLVLTVFYVAEAFNRPSAYRITVAVVAVLLTLSILWTAYRTVTGRERPSISYPRKNPATVPFDDVIHALETTDGRIKAVRRLREQHPGLNLKDAADLVDEVTARPDL</sequence>
<keyword evidence="1" id="KW-1133">Transmembrane helix</keyword>
<feature type="transmembrane region" description="Helical" evidence="1">
    <location>
        <begin position="38"/>
        <end position="58"/>
    </location>
</feature>
<dbReference type="Proteomes" id="UP000632454">
    <property type="component" value="Unassembled WGS sequence"/>
</dbReference>
<comment type="caution">
    <text evidence="2">The sequence shown here is derived from an EMBL/GenBank/DDBJ whole genome shotgun (WGS) entry which is preliminary data.</text>
</comment>
<keyword evidence="1" id="KW-0812">Transmembrane</keyword>
<evidence type="ECO:0000313" key="2">
    <source>
        <dbReference type="EMBL" id="GGF42596.1"/>
    </source>
</evidence>
<keyword evidence="3" id="KW-1185">Reference proteome</keyword>
<evidence type="ECO:0000256" key="1">
    <source>
        <dbReference type="SAM" id="Phobius"/>
    </source>
</evidence>
<dbReference type="RefSeq" id="WP_188492736.1">
    <property type="nucleotide sequence ID" value="NZ_BMCS01000003.1"/>
</dbReference>
<evidence type="ECO:0000313" key="3">
    <source>
        <dbReference type="Proteomes" id="UP000632454"/>
    </source>
</evidence>
<keyword evidence="1" id="KW-0472">Membrane</keyword>
<feature type="transmembrane region" description="Helical" evidence="1">
    <location>
        <begin position="12"/>
        <end position="32"/>
    </location>
</feature>
<name>A0ABQ1V7H9_9NOCA</name>
<protein>
    <recommendedName>
        <fullName evidence="4">Ribosomal protein L7/L12 C-terminal domain-containing protein</fullName>
    </recommendedName>
</protein>
<evidence type="ECO:0008006" key="4">
    <source>
        <dbReference type="Google" id="ProtNLM"/>
    </source>
</evidence>
<dbReference type="EMBL" id="BMCS01000003">
    <property type="protein sequence ID" value="GGF42596.1"/>
    <property type="molecule type" value="Genomic_DNA"/>
</dbReference>
<reference evidence="3" key="1">
    <citation type="journal article" date="2019" name="Int. J. Syst. Evol. Microbiol.">
        <title>The Global Catalogue of Microorganisms (GCM) 10K type strain sequencing project: providing services to taxonomists for standard genome sequencing and annotation.</title>
        <authorList>
            <consortium name="The Broad Institute Genomics Platform"/>
            <consortium name="The Broad Institute Genome Sequencing Center for Infectious Disease"/>
            <person name="Wu L."/>
            <person name="Ma J."/>
        </authorList>
    </citation>
    <scope>NUCLEOTIDE SEQUENCE [LARGE SCALE GENOMIC DNA]</scope>
    <source>
        <strain evidence="3">CCM 7855</strain>
    </source>
</reference>
<organism evidence="2 3">
    <name type="scientific">Williamsia phyllosphaerae</name>
    <dbReference type="NCBI Taxonomy" id="885042"/>
    <lineage>
        <taxon>Bacteria</taxon>
        <taxon>Bacillati</taxon>
        <taxon>Actinomycetota</taxon>
        <taxon>Actinomycetes</taxon>
        <taxon>Mycobacteriales</taxon>
        <taxon>Nocardiaceae</taxon>
        <taxon>Williamsia</taxon>
    </lineage>
</organism>
<gene>
    <name evidence="2" type="ORF">GCM10007298_42890</name>
</gene>
<accession>A0ABQ1V7H9</accession>
<proteinExistence type="predicted"/>